<gene>
    <name evidence="2" type="ORF">GRAN_3246</name>
</gene>
<dbReference type="Pfam" id="PF03663">
    <property type="entry name" value="Glyco_hydro_76"/>
    <property type="match status" value="1"/>
</dbReference>
<dbReference type="InterPro" id="IPR005198">
    <property type="entry name" value="Glyco_hydro_76"/>
</dbReference>
<reference evidence="2 3" key="1">
    <citation type="submission" date="2018-11" db="EMBL/GenBank/DDBJ databases">
        <authorList>
            <person name="Mardanov A.V."/>
            <person name="Ravin N.V."/>
            <person name="Dedysh S.N."/>
        </authorList>
    </citation>
    <scope>NUCLEOTIDE SEQUENCE [LARGE SCALE GENOMIC DNA]</scope>
    <source>
        <strain evidence="2 3">AF10</strain>
    </source>
</reference>
<evidence type="ECO:0000313" key="2">
    <source>
        <dbReference type="EMBL" id="RXH56389.1"/>
    </source>
</evidence>
<dbReference type="EMBL" id="RDSM01000002">
    <property type="protein sequence ID" value="RXH56389.1"/>
    <property type="molecule type" value="Genomic_DNA"/>
</dbReference>
<dbReference type="GO" id="GO:0005975">
    <property type="term" value="P:carbohydrate metabolic process"/>
    <property type="evidence" value="ECO:0007669"/>
    <property type="project" value="InterPro"/>
</dbReference>
<dbReference type="PANTHER" id="PTHR47791">
    <property type="entry name" value="MEIOTICALLY UP-REGULATED GENE 191 PROTEIN"/>
    <property type="match status" value="1"/>
</dbReference>
<dbReference type="SUPFAM" id="SSF48208">
    <property type="entry name" value="Six-hairpin glycosidases"/>
    <property type="match status" value="1"/>
</dbReference>
<dbReference type="AlphaFoldDB" id="A0A4Q0T350"/>
<evidence type="ECO:0000313" key="3">
    <source>
        <dbReference type="Proteomes" id="UP000289437"/>
    </source>
</evidence>
<proteinExistence type="predicted"/>
<dbReference type="Gene3D" id="1.50.10.20">
    <property type="match status" value="1"/>
</dbReference>
<organism evidence="2 3">
    <name type="scientific">Granulicella sibirica</name>
    <dbReference type="NCBI Taxonomy" id="2479048"/>
    <lineage>
        <taxon>Bacteria</taxon>
        <taxon>Pseudomonadati</taxon>
        <taxon>Acidobacteriota</taxon>
        <taxon>Terriglobia</taxon>
        <taxon>Terriglobales</taxon>
        <taxon>Acidobacteriaceae</taxon>
        <taxon>Granulicella</taxon>
    </lineage>
</organism>
<keyword evidence="3" id="KW-1185">Reference proteome</keyword>
<name>A0A4Q0T350_9BACT</name>
<keyword evidence="1" id="KW-0732">Signal</keyword>
<feature type="signal peptide" evidence="1">
    <location>
        <begin position="1"/>
        <end position="21"/>
    </location>
</feature>
<dbReference type="PANTHER" id="PTHR47791:SF1">
    <property type="entry name" value="ENDO MANNANASE, GH76 FAMILY (EUROFUNG)"/>
    <property type="match status" value="1"/>
</dbReference>
<dbReference type="Proteomes" id="UP000289437">
    <property type="component" value="Unassembled WGS sequence"/>
</dbReference>
<protein>
    <submittedName>
        <fullName evidence="2">Putative alpha-1,6-mannanase</fullName>
    </submittedName>
</protein>
<feature type="chain" id="PRO_5020670366" evidence="1">
    <location>
        <begin position="22"/>
        <end position="362"/>
    </location>
</feature>
<dbReference type="InterPro" id="IPR008928">
    <property type="entry name" value="6-hairpin_glycosidase_sf"/>
</dbReference>
<comment type="caution">
    <text evidence="2">The sequence shown here is derived from an EMBL/GenBank/DDBJ whole genome shotgun (WGS) entry which is preliminary data.</text>
</comment>
<accession>A0A4Q0T350</accession>
<dbReference type="InterPro" id="IPR053169">
    <property type="entry name" value="MUG_Protein"/>
</dbReference>
<evidence type="ECO:0000256" key="1">
    <source>
        <dbReference type="SAM" id="SignalP"/>
    </source>
</evidence>
<sequence>MLMTRASLLLALCFFSLFAPAQTSVVPPSRDEALKRLHPSAVALLQLYDKKTGLFTTTGWWNSANAVTALADESRIARDETVRWIFPDVFQKAPQKFAGFLNEYYDDEGWWALAWIDAYELNPHGKQANQYLQMSESIFDDMSHGWDDTCGGGIWWKKDRHYKNAIANELFLSVAAKLALHTRGKKQNEYLDWANREWKWFSGTGMINEDGLVNDGLTGSCKNNKGTTWSYNQGVVLGGLAALSRKEKKNPELIASATRIAQAAVIHLTDAQGILHDPCEPKCSEDGVQFKGIFNRNLVQLQAVDGDPAFVRFLDANGESVWSNARTPDNRFSTVWSGPPAADNAGAQASALDALNAAAEKR</sequence>
<reference evidence="3" key="2">
    <citation type="submission" date="2019-02" db="EMBL/GenBank/DDBJ databases">
        <title>Granulicella sibirica sp. nov., a psychrotolerant acidobacterium isolated from an organic soil layer in forested tundra, West Siberia.</title>
        <authorList>
            <person name="Oshkin I.Y."/>
            <person name="Kulichevskaya I.S."/>
            <person name="Rijpstra W.I.C."/>
            <person name="Sinninghe Damste J.S."/>
            <person name="Rakitin A.L."/>
            <person name="Ravin N.V."/>
            <person name="Dedysh S.N."/>
        </authorList>
    </citation>
    <scope>NUCLEOTIDE SEQUENCE [LARGE SCALE GENOMIC DNA]</scope>
    <source>
        <strain evidence="3">AF10</strain>
    </source>
</reference>